<dbReference type="Pfam" id="PF00152">
    <property type="entry name" value="tRNA-synt_2"/>
    <property type="match status" value="1"/>
</dbReference>
<dbReference type="PANTHER" id="PTHR42918">
    <property type="entry name" value="LYSYL-TRNA SYNTHETASE"/>
    <property type="match status" value="1"/>
</dbReference>
<feature type="binding site" evidence="11">
    <location>
        <position position="408"/>
    </location>
    <ligand>
        <name>Mg(2+)</name>
        <dbReference type="ChEBI" id="CHEBI:18420"/>
        <label>1</label>
    </ligand>
</feature>
<evidence type="ECO:0000256" key="5">
    <source>
        <dbReference type="ARBA" id="ARBA00022723"/>
    </source>
</evidence>
<evidence type="ECO:0000256" key="9">
    <source>
        <dbReference type="ARBA" id="ARBA00023146"/>
    </source>
</evidence>
<keyword evidence="7 11" id="KW-0067">ATP-binding</keyword>
<dbReference type="FunFam" id="3.30.930.10:FF:000238">
    <property type="entry name" value="Lysine--tRNA ligase"/>
    <property type="match status" value="1"/>
</dbReference>
<evidence type="ECO:0000256" key="2">
    <source>
        <dbReference type="ARBA" id="ARBA00008226"/>
    </source>
</evidence>
<dbReference type="PROSITE" id="PS50862">
    <property type="entry name" value="AA_TRNA_LIGASE_II"/>
    <property type="match status" value="1"/>
</dbReference>
<dbReference type="GO" id="GO:0004824">
    <property type="term" value="F:lysine-tRNA ligase activity"/>
    <property type="evidence" value="ECO:0007669"/>
    <property type="project" value="UniProtKB-UniRule"/>
</dbReference>
<dbReference type="Gene3D" id="3.30.930.10">
    <property type="entry name" value="Bira Bifunctional Protein, Domain 2"/>
    <property type="match status" value="1"/>
</dbReference>
<dbReference type="HAMAP" id="MF_00252">
    <property type="entry name" value="Lys_tRNA_synth_class2"/>
    <property type="match status" value="1"/>
</dbReference>
<comment type="caution">
    <text evidence="11">Lacks conserved residue(s) required for the propagation of feature annotation.</text>
</comment>
<dbReference type="PANTHER" id="PTHR42918:SF15">
    <property type="entry name" value="LYSINE--TRNA LIGASE, CHLOROPLASTIC_MITOCHONDRIAL"/>
    <property type="match status" value="1"/>
</dbReference>
<keyword evidence="11 12" id="KW-0460">Magnesium</keyword>
<dbReference type="InterPro" id="IPR002313">
    <property type="entry name" value="Lys-tRNA-ligase_II"/>
</dbReference>
<keyword evidence="4 11" id="KW-0436">Ligase</keyword>
<dbReference type="CDD" id="cd04322">
    <property type="entry name" value="LysRS_N"/>
    <property type="match status" value="1"/>
</dbReference>
<dbReference type="InterPro" id="IPR004365">
    <property type="entry name" value="NA-bd_OB_tRNA"/>
</dbReference>
<dbReference type="GO" id="GO:0000287">
    <property type="term" value="F:magnesium ion binding"/>
    <property type="evidence" value="ECO:0007669"/>
    <property type="project" value="UniProtKB-UniRule"/>
</dbReference>
<comment type="subunit">
    <text evidence="11">Homodimer.</text>
</comment>
<dbReference type="GO" id="GO:0000049">
    <property type="term" value="F:tRNA binding"/>
    <property type="evidence" value="ECO:0007669"/>
    <property type="project" value="TreeGrafter"/>
</dbReference>
<keyword evidence="9 11" id="KW-0030">Aminoacyl-tRNA synthetase</keyword>
<evidence type="ECO:0000256" key="8">
    <source>
        <dbReference type="ARBA" id="ARBA00022917"/>
    </source>
</evidence>
<dbReference type="InterPro" id="IPR044136">
    <property type="entry name" value="Lys-tRNA-ligase_II_N"/>
</dbReference>
<dbReference type="CDD" id="cd00775">
    <property type="entry name" value="LysRS_core"/>
    <property type="match status" value="1"/>
</dbReference>
<keyword evidence="3 11" id="KW-0963">Cytoplasm</keyword>
<dbReference type="Pfam" id="PF01336">
    <property type="entry name" value="tRNA_anti-codon"/>
    <property type="match status" value="1"/>
</dbReference>
<dbReference type="SUPFAM" id="SSF50249">
    <property type="entry name" value="Nucleic acid-binding proteins"/>
    <property type="match status" value="1"/>
</dbReference>
<evidence type="ECO:0000313" key="15">
    <source>
        <dbReference type="Proteomes" id="UP000177088"/>
    </source>
</evidence>
<dbReference type="GO" id="GO:0005524">
    <property type="term" value="F:ATP binding"/>
    <property type="evidence" value="ECO:0007669"/>
    <property type="project" value="UniProtKB-UniRule"/>
</dbReference>
<gene>
    <name evidence="11" type="primary">lysS</name>
    <name evidence="14" type="ORF">A3C96_00125</name>
</gene>
<evidence type="ECO:0000256" key="12">
    <source>
        <dbReference type="RuleBase" id="RU000336"/>
    </source>
</evidence>
<comment type="cofactor">
    <cofactor evidence="11 12">
        <name>Mg(2+)</name>
        <dbReference type="ChEBI" id="CHEBI:18420"/>
    </cofactor>
    <text evidence="11 12">Binds 3 Mg(2+) ions per subunit.</text>
</comment>
<comment type="catalytic activity">
    <reaction evidence="10 11 12">
        <text>tRNA(Lys) + L-lysine + ATP = L-lysyl-tRNA(Lys) + AMP + diphosphate</text>
        <dbReference type="Rhea" id="RHEA:20792"/>
        <dbReference type="Rhea" id="RHEA-COMP:9696"/>
        <dbReference type="Rhea" id="RHEA-COMP:9697"/>
        <dbReference type="ChEBI" id="CHEBI:30616"/>
        <dbReference type="ChEBI" id="CHEBI:32551"/>
        <dbReference type="ChEBI" id="CHEBI:33019"/>
        <dbReference type="ChEBI" id="CHEBI:78442"/>
        <dbReference type="ChEBI" id="CHEBI:78529"/>
        <dbReference type="ChEBI" id="CHEBI:456215"/>
        <dbReference type="EC" id="6.1.1.6"/>
    </reaction>
</comment>
<feature type="domain" description="Aminoacyl-transfer RNA synthetases class-II family profile" evidence="13">
    <location>
        <begin position="169"/>
        <end position="489"/>
    </location>
</feature>
<sequence>MPNPIEESAVRLERLHALVADGINPFPSASARTATVAMTLGRFDELVASGEAVTLTGRLRSVRGHGGAAFADLEDGSGKIQIHCKQDVLGAARYELFSTRLDIGDFLQVTGKAFLTRRGEKSLEAADLQILTKSLHPLPDKWHGLSDTEIRYRKRYLDLLANPEVRQIFRQRSLIVQAIRDFFHREGFMEVETPILQPIAGGATARPFITHHNALDIDLYLRIAPELYLKRLIVGGFERVFEVARCFRNEGIDHSHNPEFTQVEFYQAYADYRDLMSLTERLLPEIVAKACGGKTSVTYEGHTVDFTAPYPRITFRDALLEYGGFDIEDYPDRAALAKLAESHGVPVETKDDRGSILDNLYKKFVRAKIINPTFVIDQPVELSPLAKRRADDPRYVERFQLVLGAGVELVNAFSELNDPIDQRARFEEQEKLREKGDEEAQHLDEDFIEALSVGMPPTAGFGMGIDRLTAVLTGSHNLKEVILFPTLRPQ</sequence>
<keyword evidence="8 11" id="KW-0648">Protein biosynthesis</keyword>
<evidence type="ECO:0000256" key="6">
    <source>
        <dbReference type="ARBA" id="ARBA00022741"/>
    </source>
</evidence>
<evidence type="ECO:0000256" key="10">
    <source>
        <dbReference type="ARBA" id="ARBA00048573"/>
    </source>
</evidence>
<feature type="binding site" evidence="11">
    <location>
        <position position="408"/>
    </location>
    <ligand>
        <name>Mg(2+)</name>
        <dbReference type="ChEBI" id="CHEBI:18420"/>
        <label>2</label>
    </ligand>
</feature>
<protein>
    <recommendedName>
        <fullName evidence="11">Lysine--tRNA ligase</fullName>
        <ecNumber evidence="11">6.1.1.6</ecNumber>
    </recommendedName>
    <alternativeName>
        <fullName evidence="11">Lysyl-tRNA synthetase</fullName>
        <shortName evidence="11">LysRS</shortName>
    </alternativeName>
</protein>
<evidence type="ECO:0000313" key="14">
    <source>
        <dbReference type="EMBL" id="OGL73965.1"/>
    </source>
</evidence>
<dbReference type="InterPro" id="IPR012340">
    <property type="entry name" value="NA-bd_OB-fold"/>
</dbReference>
<dbReference type="InterPro" id="IPR004364">
    <property type="entry name" value="Aa-tRNA-synt_II"/>
</dbReference>
<evidence type="ECO:0000256" key="3">
    <source>
        <dbReference type="ARBA" id="ARBA00022490"/>
    </source>
</evidence>
<evidence type="ECO:0000256" key="7">
    <source>
        <dbReference type="ARBA" id="ARBA00022840"/>
    </source>
</evidence>
<dbReference type="NCBIfam" id="NF001756">
    <property type="entry name" value="PRK00484.1"/>
    <property type="match status" value="1"/>
</dbReference>
<dbReference type="InterPro" id="IPR006195">
    <property type="entry name" value="aa-tRNA-synth_II"/>
</dbReference>
<proteinExistence type="inferred from homology"/>
<accession>A0A1F7U6R8</accession>
<name>A0A1F7U6R8_9BACT</name>
<dbReference type="GO" id="GO:0005829">
    <property type="term" value="C:cytosol"/>
    <property type="evidence" value="ECO:0007669"/>
    <property type="project" value="TreeGrafter"/>
</dbReference>
<dbReference type="Gene3D" id="2.40.50.140">
    <property type="entry name" value="Nucleic acid-binding proteins"/>
    <property type="match status" value="1"/>
</dbReference>
<evidence type="ECO:0000259" key="13">
    <source>
        <dbReference type="PROSITE" id="PS50862"/>
    </source>
</evidence>
<dbReference type="AlphaFoldDB" id="A0A1F7U6R8"/>
<comment type="caution">
    <text evidence="14">The sequence shown here is derived from an EMBL/GenBank/DDBJ whole genome shotgun (WGS) entry which is preliminary data.</text>
</comment>
<comment type="subcellular location">
    <subcellularLocation>
        <location evidence="1 11">Cytoplasm</location>
    </subcellularLocation>
</comment>
<evidence type="ECO:0000256" key="11">
    <source>
        <dbReference type="HAMAP-Rule" id="MF_00252"/>
    </source>
</evidence>
<dbReference type="EMBL" id="MGEA01000040">
    <property type="protein sequence ID" value="OGL73965.1"/>
    <property type="molecule type" value="Genomic_DNA"/>
</dbReference>
<reference evidence="14 15" key="1">
    <citation type="journal article" date="2016" name="Nat. Commun.">
        <title>Thousands of microbial genomes shed light on interconnected biogeochemical processes in an aquifer system.</title>
        <authorList>
            <person name="Anantharaman K."/>
            <person name="Brown C.T."/>
            <person name="Hug L.A."/>
            <person name="Sharon I."/>
            <person name="Castelle C.J."/>
            <person name="Probst A.J."/>
            <person name="Thomas B.C."/>
            <person name="Singh A."/>
            <person name="Wilkins M.J."/>
            <person name="Karaoz U."/>
            <person name="Brodie E.L."/>
            <person name="Williams K.H."/>
            <person name="Hubbard S.S."/>
            <person name="Banfield J.F."/>
        </authorList>
    </citation>
    <scope>NUCLEOTIDE SEQUENCE [LARGE SCALE GENOMIC DNA]</scope>
</reference>
<dbReference type="NCBIfam" id="TIGR00499">
    <property type="entry name" value="lysS_bact"/>
    <property type="match status" value="1"/>
</dbReference>
<dbReference type="EC" id="6.1.1.6" evidence="11"/>
<keyword evidence="5 11" id="KW-0479">Metal-binding</keyword>
<keyword evidence="6 11" id="KW-0547">Nucleotide-binding</keyword>
<evidence type="ECO:0000256" key="1">
    <source>
        <dbReference type="ARBA" id="ARBA00004496"/>
    </source>
</evidence>
<dbReference type="SUPFAM" id="SSF55681">
    <property type="entry name" value="Class II aaRS and biotin synthetases"/>
    <property type="match status" value="1"/>
</dbReference>
<organism evidence="14 15">
    <name type="scientific">Candidatus Uhrbacteria bacterium RIFCSPHIGHO2_02_FULL_60_10</name>
    <dbReference type="NCBI Taxonomy" id="1802392"/>
    <lineage>
        <taxon>Bacteria</taxon>
        <taxon>Candidatus Uhriibacteriota</taxon>
    </lineage>
</organism>
<dbReference type="PRINTS" id="PR00982">
    <property type="entry name" value="TRNASYNTHLYS"/>
</dbReference>
<dbReference type="Proteomes" id="UP000177088">
    <property type="component" value="Unassembled WGS sequence"/>
</dbReference>
<comment type="similarity">
    <text evidence="2 11">Belongs to the class-II aminoacyl-tRNA synthetase family.</text>
</comment>
<dbReference type="GO" id="GO:0006430">
    <property type="term" value="P:lysyl-tRNA aminoacylation"/>
    <property type="evidence" value="ECO:0007669"/>
    <property type="project" value="UniProtKB-UniRule"/>
</dbReference>
<dbReference type="InterPro" id="IPR018149">
    <property type="entry name" value="Lys-tRNA-synth_II_C"/>
</dbReference>
<evidence type="ECO:0000256" key="4">
    <source>
        <dbReference type="ARBA" id="ARBA00022598"/>
    </source>
</evidence>
<dbReference type="InterPro" id="IPR045864">
    <property type="entry name" value="aa-tRNA-synth_II/BPL/LPL"/>
</dbReference>